<name>A0A2A7FNR6_BACCE</name>
<proteinExistence type="predicted"/>
<organism evidence="1 2">
    <name type="scientific">Bacillus cereus</name>
    <dbReference type="NCBI Taxonomy" id="1396"/>
    <lineage>
        <taxon>Bacteria</taxon>
        <taxon>Bacillati</taxon>
        <taxon>Bacillota</taxon>
        <taxon>Bacilli</taxon>
        <taxon>Bacillales</taxon>
        <taxon>Bacillaceae</taxon>
        <taxon>Bacillus</taxon>
        <taxon>Bacillus cereus group</taxon>
    </lineage>
</organism>
<sequence length="314" mass="36541">MSKVDSLQASVEKAELKVEKCKGTIERHKKALDKKVQKVIKEVGLDLTGKSKEEIDELREPYRTTDHSWTIYEVIGKLDDIKGATKKLGEAEHVLNNWKEKLSLEIEKNRFLEGDDIPQVIKDFLEQWKQKAYEWHIKRYNDYLELKEELHKKEREARIECINTYKDAYERYLDENGEAKDLSDHTLANVYPRSIMNTFLEERELDWKSIQSRLNSFAGKTILYMASIYDESKRLAWLEKALEQEKKSKMLDLINRINAVTGSIIDAEDLRISEVGNLNGIITGEKANAKVETIGAGGWNIQCFHYRTLVNEIK</sequence>
<protein>
    <submittedName>
        <fullName evidence="1">Uncharacterized protein</fullName>
    </submittedName>
</protein>
<dbReference type="AlphaFoldDB" id="A0A2A7FNR6"/>
<accession>A0A2A7FNR6</accession>
<evidence type="ECO:0000313" key="1">
    <source>
        <dbReference type="EMBL" id="PGO29251.1"/>
    </source>
</evidence>
<dbReference type="EMBL" id="NUIL01000015">
    <property type="protein sequence ID" value="PGO29251.1"/>
    <property type="molecule type" value="Genomic_DNA"/>
</dbReference>
<dbReference type="Proteomes" id="UP000223777">
    <property type="component" value="Unassembled WGS sequence"/>
</dbReference>
<comment type="caution">
    <text evidence="1">The sequence shown here is derived from an EMBL/GenBank/DDBJ whole genome shotgun (WGS) entry which is preliminary data.</text>
</comment>
<evidence type="ECO:0000313" key="2">
    <source>
        <dbReference type="Proteomes" id="UP000223777"/>
    </source>
</evidence>
<reference evidence="1 2" key="1">
    <citation type="submission" date="2017-09" db="EMBL/GenBank/DDBJ databases">
        <title>Large-scale bioinformatics analysis of Bacillus genomes uncovers conserved roles of natural products in bacterial physiology.</title>
        <authorList>
            <consortium name="Agbiome Team Llc"/>
            <person name="Bleich R.M."/>
            <person name="Grubbs K.J."/>
            <person name="Santa Maria K.C."/>
            <person name="Allen S.E."/>
            <person name="Farag S."/>
            <person name="Shank E.A."/>
            <person name="Bowers A."/>
        </authorList>
    </citation>
    <scope>NUCLEOTIDE SEQUENCE [LARGE SCALE GENOMIC DNA]</scope>
    <source>
        <strain evidence="1 2">AFS050027</strain>
    </source>
</reference>
<gene>
    <name evidence="1" type="ORF">CN984_12565</name>
</gene>
<dbReference type="RefSeq" id="WP_097883492.1">
    <property type="nucleotide sequence ID" value="NZ_NUIL01000015.1"/>
</dbReference>